<dbReference type="GO" id="GO:0006915">
    <property type="term" value="P:apoptotic process"/>
    <property type="evidence" value="ECO:0007669"/>
    <property type="project" value="UniProtKB-KW"/>
</dbReference>
<dbReference type="Pfam" id="PF01753">
    <property type="entry name" value="zf-MYND"/>
    <property type="match status" value="1"/>
</dbReference>
<keyword evidence="6" id="KW-0862">Zinc</keyword>
<dbReference type="PROSITE" id="PS01360">
    <property type="entry name" value="ZF_MYND_1"/>
    <property type="match status" value="1"/>
</dbReference>
<dbReference type="InterPro" id="IPR050452">
    <property type="entry name" value="Metacaspase"/>
</dbReference>
<keyword evidence="5" id="KW-0378">Hydrolase</keyword>
<organism evidence="9 10">
    <name type="scientific">Galerina marginata (strain CBS 339.88)</name>
    <dbReference type="NCBI Taxonomy" id="685588"/>
    <lineage>
        <taxon>Eukaryota</taxon>
        <taxon>Fungi</taxon>
        <taxon>Dikarya</taxon>
        <taxon>Basidiomycota</taxon>
        <taxon>Agaricomycotina</taxon>
        <taxon>Agaricomycetes</taxon>
        <taxon>Agaricomycetidae</taxon>
        <taxon>Agaricales</taxon>
        <taxon>Agaricineae</taxon>
        <taxon>Strophariaceae</taxon>
        <taxon>Galerina</taxon>
    </lineage>
</organism>
<evidence type="ECO:0000256" key="6">
    <source>
        <dbReference type="ARBA" id="ARBA00022833"/>
    </source>
</evidence>
<reference evidence="10" key="1">
    <citation type="journal article" date="2014" name="Proc. Natl. Acad. Sci. U.S.A.">
        <title>Extensive sampling of basidiomycete genomes demonstrates inadequacy of the white-rot/brown-rot paradigm for wood decay fungi.</title>
        <authorList>
            <person name="Riley R."/>
            <person name="Salamov A.A."/>
            <person name="Brown D.W."/>
            <person name="Nagy L.G."/>
            <person name="Floudas D."/>
            <person name="Held B.W."/>
            <person name="Levasseur A."/>
            <person name="Lombard V."/>
            <person name="Morin E."/>
            <person name="Otillar R."/>
            <person name="Lindquist E.A."/>
            <person name="Sun H."/>
            <person name="LaButti K.M."/>
            <person name="Schmutz J."/>
            <person name="Jabbour D."/>
            <person name="Luo H."/>
            <person name="Baker S.E."/>
            <person name="Pisabarro A.G."/>
            <person name="Walton J.D."/>
            <person name="Blanchette R.A."/>
            <person name="Henrissat B."/>
            <person name="Martin F."/>
            <person name="Cullen D."/>
            <person name="Hibbett D.S."/>
            <person name="Grigoriev I.V."/>
        </authorList>
    </citation>
    <scope>NUCLEOTIDE SEQUENCE [LARGE SCALE GENOMIC DNA]</scope>
    <source>
        <strain evidence="10">CBS 339.88</strain>
    </source>
</reference>
<dbReference type="PROSITE" id="PS50865">
    <property type="entry name" value="ZF_MYND_2"/>
    <property type="match status" value="1"/>
</dbReference>
<sequence>MDSAQDTPPPVSHPVTERPIFALIIGINNYQDDCPPSLRGCVNDSKTVFAYLRDTLRVPETNIVLLHDEQATREKIIGTFESHFINNSAITPGDAIVFYFAGHGSRQKAPDGWHSEDDKVETICPYDVMNTSGIPDYTFTHLLRQLTFYKGNNITLILDSCHSGGMARAEMETGEEVPLIRCCDREYEFPPLGDLDRRIWSWNPEGGRSNDLPESELQGSLFKTTETHVLLAACQPNQRARETKNSGLWSGAFTTVLISALKAWDPSTRSLTYSRLMEHLSPLKDQHPHCEGDNKVRRLFSPSDDGKDDPSYFVVTAAATDDAYYVAAGNLLGIVEGTEFITHPPNGYAPITLKTKVVEKFRCTAVPCRHETAADSQSSSTSILPQHSRATISKWSTKWLKVELHPREAFSHIIEDEDTLFSIVDSGGDLKASRADSGSNNVQLSRNDPLIHSQQECRDISINFDTFTRHYIDKAARFHFFLYQGNSSTLRGRAGSDSPATPVTVSLHRLTSTTSLLGPTSFKPDGDNLFRIQADGSKKELAGTVAVEGSAAVKGSSLLEGSAVLEGSAADLQYGLTLKNHSTKDLFPYVFFFDPGKYDIAPLYLPPSSVSSPLTRDGTEGSTLGIGYTPGTNRMSFTMPEGVNHDSAFFKVFVSTEYINMKAIVANPGRTAQRSGPDRSAWDSWIYLVTWSRAYPATDALVPSLSKSNPTIFLPLNNLAQPNLQQRKEVELKRKLEIAASIKMTHPGWLTSIIESGNDIRRRRKQDNSLCYTCSAVGSDEKPVKVCAKCQVVAYCSKECQIRHWPKHKEPCFTSQDSQRSKELAKFVNNIMANPQLMDYFELATILSQDLINSPAIDKPFLMSMHLSIDPEDIVDFARLRGRIASSDITDSSTKIKGMVQVNNLFAAGYPGGSVNEESMLRHWRLMRATADNSGFTSESVGLMFFTMNNCKTFVARPIRIPSSLLDIAKNAPPFEQMMANGTCRLRPMDAWTCIEALNTSIRLDHEDRFLLRTEMTDADEKVIQNSIADGHKDDTKVRRLRMRMAREQVYTALRD</sequence>
<evidence type="ECO:0000259" key="8">
    <source>
        <dbReference type="PROSITE" id="PS50865"/>
    </source>
</evidence>
<evidence type="ECO:0000256" key="7">
    <source>
        <dbReference type="PROSITE-ProRule" id="PRU00134"/>
    </source>
</evidence>
<dbReference type="GO" id="GO:0006508">
    <property type="term" value="P:proteolysis"/>
    <property type="evidence" value="ECO:0007669"/>
    <property type="project" value="InterPro"/>
</dbReference>
<dbReference type="InterPro" id="IPR029030">
    <property type="entry name" value="Caspase-like_dom_sf"/>
</dbReference>
<feature type="domain" description="MYND-type" evidence="8">
    <location>
        <begin position="771"/>
        <end position="812"/>
    </location>
</feature>
<dbReference type="OrthoDB" id="3223806at2759"/>
<keyword evidence="5" id="KW-0645">Protease</keyword>
<dbReference type="SUPFAM" id="SSF52129">
    <property type="entry name" value="Caspase-like"/>
    <property type="match status" value="1"/>
</dbReference>
<evidence type="ECO:0000256" key="5">
    <source>
        <dbReference type="ARBA" id="ARBA00022807"/>
    </source>
</evidence>
<dbReference type="PANTHER" id="PTHR48104:SF30">
    <property type="entry name" value="METACASPASE-1"/>
    <property type="match status" value="1"/>
</dbReference>
<keyword evidence="3" id="KW-0479">Metal-binding</keyword>
<proteinExistence type="inferred from homology"/>
<dbReference type="PANTHER" id="PTHR48104">
    <property type="entry name" value="METACASPASE-4"/>
    <property type="match status" value="1"/>
</dbReference>
<dbReference type="InterPro" id="IPR002893">
    <property type="entry name" value="Znf_MYND"/>
</dbReference>
<dbReference type="AlphaFoldDB" id="A0A067SSD6"/>
<dbReference type="HOGENOM" id="CLU_290029_0_0_1"/>
<comment type="similarity">
    <text evidence="1">Belongs to the peptidase C14B family.</text>
</comment>
<dbReference type="Proteomes" id="UP000027222">
    <property type="component" value="Unassembled WGS sequence"/>
</dbReference>
<dbReference type="Pfam" id="PF26632">
    <property type="entry name" value="DUF8205"/>
    <property type="match status" value="1"/>
</dbReference>
<keyword evidence="10" id="KW-1185">Reference proteome</keyword>
<accession>A0A067SSD6</accession>
<keyword evidence="5" id="KW-0788">Thiol protease</keyword>
<evidence type="ECO:0000256" key="1">
    <source>
        <dbReference type="ARBA" id="ARBA00009005"/>
    </source>
</evidence>
<gene>
    <name evidence="9" type="ORF">GALMADRAFT_142236</name>
</gene>
<evidence type="ECO:0000256" key="2">
    <source>
        <dbReference type="ARBA" id="ARBA00022703"/>
    </source>
</evidence>
<dbReference type="Gene3D" id="3.40.50.1460">
    <property type="match status" value="1"/>
</dbReference>
<dbReference type="GO" id="GO:0004197">
    <property type="term" value="F:cysteine-type endopeptidase activity"/>
    <property type="evidence" value="ECO:0007669"/>
    <property type="project" value="InterPro"/>
</dbReference>
<dbReference type="Gene3D" id="6.10.140.2220">
    <property type="match status" value="1"/>
</dbReference>
<evidence type="ECO:0000256" key="4">
    <source>
        <dbReference type="ARBA" id="ARBA00022771"/>
    </source>
</evidence>
<dbReference type="Pfam" id="PF00656">
    <property type="entry name" value="Peptidase_C14"/>
    <property type="match status" value="1"/>
</dbReference>
<keyword evidence="4 7" id="KW-0863">Zinc-finger</keyword>
<dbReference type="InterPro" id="IPR058518">
    <property type="entry name" value="DUF8205"/>
</dbReference>
<dbReference type="GO" id="GO:0005737">
    <property type="term" value="C:cytoplasm"/>
    <property type="evidence" value="ECO:0007669"/>
    <property type="project" value="TreeGrafter"/>
</dbReference>
<dbReference type="SUPFAM" id="SSF144232">
    <property type="entry name" value="HIT/MYND zinc finger-like"/>
    <property type="match status" value="1"/>
</dbReference>
<name>A0A067SSD6_GALM3</name>
<protein>
    <recommendedName>
        <fullName evidence="8">MYND-type domain-containing protein</fullName>
    </recommendedName>
</protein>
<dbReference type="InterPro" id="IPR011600">
    <property type="entry name" value="Pept_C14_caspase"/>
</dbReference>
<dbReference type="EMBL" id="KL142385">
    <property type="protein sequence ID" value="KDR73806.1"/>
    <property type="molecule type" value="Genomic_DNA"/>
</dbReference>
<evidence type="ECO:0000313" key="10">
    <source>
        <dbReference type="Proteomes" id="UP000027222"/>
    </source>
</evidence>
<dbReference type="GO" id="GO:0008270">
    <property type="term" value="F:zinc ion binding"/>
    <property type="evidence" value="ECO:0007669"/>
    <property type="project" value="UniProtKB-KW"/>
</dbReference>
<evidence type="ECO:0000313" key="9">
    <source>
        <dbReference type="EMBL" id="KDR73806.1"/>
    </source>
</evidence>
<evidence type="ECO:0000256" key="3">
    <source>
        <dbReference type="ARBA" id="ARBA00022723"/>
    </source>
</evidence>
<keyword evidence="2" id="KW-0053">Apoptosis</keyword>